<gene>
    <name evidence="1" type="ORF">DHETER_LOCUS2291</name>
</gene>
<accession>A0ACA9KQC3</accession>
<evidence type="ECO:0000313" key="1">
    <source>
        <dbReference type="EMBL" id="CAG8484829.1"/>
    </source>
</evidence>
<dbReference type="EMBL" id="CAJVPU010001620">
    <property type="protein sequence ID" value="CAG8484829.1"/>
    <property type="molecule type" value="Genomic_DNA"/>
</dbReference>
<reference evidence="1" key="1">
    <citation type="submission" date="2021-06" db="EMBL/GenBank/DDBJ databases">
        <authorList>
            <person name="Kallberg Y."/>
            <person name="Tangrot J."/>
            <person name="Rosling A."/>
        </authorList>
    </citation>
    <scope>NUCLEOTIDE SEQUENCE</scope>
    <source>
        <strain evidence="1">IL203A</strain>
    </source>
</reference>
<sequence>SRDILNTTLTNECYDNNYYLLRFLIINGVNVFIPPPKAELTTVFINNVLILFIINNLESMPWFNLTPTTDLPSRTGLTTCAYGEDKNRIDYIGSRLIVGERYTTVYDIATQRWNTPKKSENFTTNRWFLQRVVSGNDTYVYGRNIGQTNMLTWTEIPSGILAPVGVQGYTAMLLNNKSILYIGGQQGNISSSKYDHGAVYTQDNQVFLCAFFLKNGNAEKGDNNYEWVTSYVPNKKFLSTSTSMPSPSVTSFNVGAIIGIAFGAISGLIILITIAVLIVKRYDHPLYYSDPQKSSDKPNNEVIG</sequence>
<organism evidence="1 2">
    <name type="scientific">Dentiscutata heterogama</name>
    <dbReference type="NCBI Taxonomy" id="1316150"/>
    <lineage>
        <taxon>Eukaryota</taxon>
        <taxon>Fungi</taxon>
        <taxon>Fungi incertae sedis</taxon>
        <taxon>Mucoromycota</taxon>
        <taxon>Glomeromycotina</taxon>
        <taxon>Glomeromycetes</taxon>
        <taxon>Diversisporales</taxon>
        <taxon>Gigasporaceae</taxon>
        <taxon>Dentiscutata</taxon>
    </lineage>
</organism>
<dbReference type="Proteomes" id="UP000789702">
    <property type="component" value="Unassembled WGS sequence"/>
</dbReference>
<comment type="caution">
    <text evidence="1">The sequence shown here is derived from an EMBL/GenBank/DDBJ whole genome shotgun (WGS) entry which is preliminary data.</text>
</comment>
<protein>
    <submittedName>
        <fullName evidence="1">15595_t:CDS:1</fullName>
    </submittedName>
</protein>
<proteinExistence type="predicted"/>
<feature type="non-terminal residue" evidence="1">
    <location>
        <position position="1"/>
    </location>
</feature>
<keyword evidence="2" id="KW-1185">Reference proteome</keyword>
<name>A0ACA9KQC3_9GLOM</name>
<evidence type="ECO:0000313" key="2">
    <source>
        <dbReference type="Proteomes" id="UP000789702"/>
    </source>
</evidence>